<evidence type="ECO:0000256" key="4">
    <source>
        <dbReference type="ARBA" id="ARBA00022730"/>
    </source>
</evidence>
<dbReference type="GO" id="GO:0005525">
    <property type="term" value="F:GTP binding"/>
    <property type="evidence" value="ECO:0007669"/>
    <property type="project" value="UniProtKB-UniRule"/>
</dbReference>
<dbReference type="PANTHER" id="PTHR32120:SF11">
    <property type="entry name" value="SMALL RIBOSOMAL SUBUNIT BIOGENESIS GTPASE RSGA 1, MITOCHONDRIAL-RELATED"/>
    <property type="match status" value="1"/>
</dbReference>
<dbReference type="InterPro" id="IPR012340">
    <property type="entry name" value="NA-bd_OB-fold"/>
</dbReference>
<dbReference type="GO" id="GO:0005737">
    <property type="term" value="C:cytoplasm"/>
    <property type="evidence" value="ECO:0007669"/>
    <property type="project" value="UniProtKB-SubCell"/>
</dbReference>
<evidence type="ECO:0000313" key="14">
    <source>
        <dbReference type="Proteomes" id="UP000295325"/>
    </source>
</evidence>
<feature type="binding site" evidence="10">
    <location>
        <begin position="113"/>
        <end position="116"/>
    </location>
    <ligand>
        <name>GTP</name>
        <dbReference type="ChEBI" id="CHEBI:37565"/>
    </ligand>
</feature>
<feature type="binding site" evidence="10">
    <location>
        <position position="251"/>
    </location>
    <ligand>
        <name>Zn(2+)</name>
        <dbReference type="ChEBI" id="CHEBI:29105"/>
    </ligand>
</feature>
<feature type="binding site" evidence="10">
    <location>
        <position position="253"/>
    </location>
    <ligand>
        <name>Zn(2+)</name>
        <dbReference type="ChEBI" id="CHEBI:29105"/>
    </ligand>
</feature>
<feature type="binding site" evidence="10">
    <location>
        <position position="246"/>
    </location>
    <ligand>
        <name>Zn(2+)</name>
        <dbReference type="ChEBI" id="CHEBI:29105"/>
    </ligand>
</feature>
<dbReference type="GO" id="GO:0042274">
    <property type="term" value="P:ribosomal small subunit biogenesis"/>
    <property type="evidence" value="ECO:0007669"/>
    <property type="project" value="UniProtKB-UniRule"/>
</dbReference>
<keyword evidence="5 10" id="KW-0547">Nucleotide-binding</keyword>
<dbReference type="GO" id="GO:0019843">
    <property type="term" value="F:rRNA binding"/>
    <property type="evidence" value="ECO:0007669"/>
    <property type="project" value="UniProtKB-KW"/>
</dbReference>
<sequence>MAKGILLKGIAGFYYVELEDGKLIECKARGKFRKDKLSPIVGDRVEVELIDESHGVITGISERKNQLIRPQVANVDQSIIVFALKNPDISFILLDKLLILSEHNDLTSIICLNKSDLDGDNTFEEVKNIYENIGYKVIKTNGKTGEGIDSLKNVIKNKVSVFAGPSGVGKSTLFNSLQDKVKMETGEISSKINRGKHTTRHAELIEVEKNTYLVDTPGFSSIDLSFMEPEYLQYSFREFKDYIGRCKFSSCLHIKEYGCSVKEAVEEGKIQQKRYDNYRDILLELMENRRMKKW</sequence>
<evidence type="ECO:0000256" key="9">
    <source>
        <dbReference type="ARBA" id="ARBA00023134"/>
    </source>
</evidence>
<dbReference type="AlphaFoldDB" id="A0A4R7KSG8"/>
<keyword evidence="7 10" id="KW-0862">Zinc</keyword>
<comment type="subcellular location">
    <subcellularLocation>
        <location evidence="10">Cytoplasm</location>
    </subcellularLocation>
</comment>
<keyword evidence="14" id="KW-1185">Reference proteome</keyword>
<comment type="subunit">
    <text evidence="10">Monomer. Associates with 30S ribosomal subunit, binds 16S rRNA.</text>
</comment>
<feature type="domain" description="CP-type G" evidence="12">
    <location>
        <begin position="64"/>
        <end position="222"/>
    </location>
</feature>
<keyword evidence="6 10" id="KW-0378">Hydrolase</keyword>
<evidence type="ECO:0000256" key="5">
    <source>
        <dbReference type="ARBA" id="ARBA00022741"/>
    </source>
</evidence>
<dbReference type="Gene3D" id="2.40.50.140">
    <property type="entry name" value="Nucleic acid-binding proteins"/>
    <property type="match status" value="1"/>
</dbReference>
<evidence type="ECO:0000256" key="2">
    <source>
        <dbReference type="ARBA" id="ARBA00022517"/>
    </source>
</evidence>
<dbReference type="InterPro" id="IPR031944">
    <property type="entry name" value="RsgA_N"/>
</dbReference>
<protein>
    <recommendedName>
        <fullName evidence="10">Small ribosomal subunit biogenesis GTPase RsgA</fullName>
        <ecNumber evidence="10">3.6.1.-</ecNumber>
    </recommendedName>
</protein>
<dbReference type="EC" id="3.6.1.-" evidence="10"/>
<comment type="function">
    <text evidence="10">One of several proteins that assist in the late maturation steps of the functional core of the 30S ribosomal subunit. Helps release RbfA from mature subunits. May play a role in the assembly of ribosomal proteins into the subunit. Circularly permuted GTPase that catalyzes slow GTP hydrolysis, GTPase activity is stimulated by the 30S ribosomal subunit.</text>
</comment>
<dbReference type="GO" id="GO:0003924">
    <property type="term" value="F:GTPase activity"/>
    <property type="evidence" value="ECO:0007669"/>
    <property type="project" value="UniProtKB-UniRule"/>
</dbReference>
<dbReference type="InterPro" id="IPR010914">
    <property type="entry name" value="RsgA_GTPase_dom"/>
</dbReference>
<dbReference type="PROSITE" id="PS51721">
    <property type="entry name" value="G_CP"/>
    <property type="match status" value="1"/>
</dbReference>
<keyword evidence="9 10" id="KW-0342">GTP-binding</keyword>
<evidence type="ECO:0000256" key="10">
    <source>
        <dbReference type="HAMAP-Rule" id="MF_01820"/>
    </source>
</evidence>
<keyword evidence="2 10" id="KW-0690">Ribosome biogenesis</keyword>
<dbReference type="GO" id="GO:0046872">
    <property type="term" value="F:metal ion binding"/>
    <property type="evidence" value="ECO:0007669"/>
    <property type="project" value="UniProtKB-KW"/>
</dbReference>
<dbReference type="CDD" id="cd01854">
    <property type="entry name" value="YjeQ_EngC"/>
    <property type="match status" value="1"/>
</dbReference>
<dbReference type="HAMAP" id="MF_01820">
    <property type="entry name" value="GTPase_RsgA"/>
    <property type="match status" value="1"/>
</dbReference>
<keyword evidence="8 10" id="KW-0694">RNA-binding</keyword>
<comment type="similarity">
    <text evidence="10">Belongs to the TRAFAC class YlqF/YawG GTPase family. RsgA subfamily.</text>
</comment>
<reference evidence="13 14" key="1">
    <citation type="submission" date="2019-03" db="EMBL/GenBank/DDBJ databases">
        <title>Genomic Encyclopedia of Type Strains, Phase IV (KMG-IV): sequencing the most valuable type-strain genomes for metagenomic binning, comparative biology and taxonomic classification.</title>
        <authorList>
            <person name="Goeker M."/>
        </authorList>
    </citation>
    <scope>NUCLEOTIDE SEQUENCE [LARGE SCALE GENOMIC DNA]</scope>
    <source>
        <strain evidence="13 14">DSM 24455</strain>
    </source>
</reference>
<dbReference type="Gene3D" id="3.40.50.300">
    <property type="entry name" value="P-loop containing nucleotide triphosphate hydrolases"/>
    <property type="match status" value="1"/>
</dbReference>
<evidence type="ECO:0000313" key="13">
    <source>
        <dbReference type="EMBL" id="TDT61634.1"/>
    </source>
</evidence>
<dbReference type="RefSeq" id="WP_133627741.1">
    <property type="nucleotide sequence ID" value="NZ_SOAZ01000006.1"/>
</dbReference>
<name>A0A4R7KSG8_9CLOT</name>
<evidence type="ECO:0000256" key="6">
    <source>
        <dbReference type="ARBA" id="ARBA00022801"/>
    </source>
</evidence>
<comment type="cofactor">
    <cofactor evidence="10">
        <name>Zn(2+)</name>
        <dbReference type="ChEBI" id="CHEBI:29105"/>
    </cofactor>
    <text evidence="10">Binds 1 zinc ion per subunit.</text>
</comment>
<evidence type="ECO:0000259" key="12">
    <source>
        <dbReference type="PROSITE" id="PS51721"/>
    </source>
</evidence>
<dbReference type="OrthoDB" id="9809485at2"/>
<dbReference type="Proteomes" id="UP000295325">
    <property type="component" value="Unassembled WGS sequence"/>
</dbReference>
<evidence type="ECO:0000256" key="7">
    <source>
        <dbReference type="ARBA" id="ARBA00022833"/>
    </source>
</evidence>
<gene>
    <name evidence="10" type="primary">rsgA</name>
    <name evidence="13" type="ORF">EDD71_106118</name>
</gene>
<feature type="domain" description="EngC GTPase" evidence="11">
    <location>
        <begin position="73"/>
        <end position="220"/>
    </location>
</feature>
<evidence type="ECO:0000256" key="8">
    <source>
        <dbReference type="ARBA" id="ARBA00022884"/>
    </source>
</evidence>
<comment type="caution">
    <text evidence="13">The sequence shown here is derived from an EMBL/GenBank/DDBJ whole genome shotgun (WGS) entry which is preliminary data.</text>
</comment>
<dbReference type="InterPro" id="IPR027417">
    <property type="entry name" value="P-loop_NTPase"/>
</dbReference>
<evidence type="ECO:0000259" key="11">
    <source>
        <dbReference type="PROSITE" id="PS50936"/>
    </source>
</evidence>
<keyword evidence="4 10" id="KW-0699">rRNA-binding</keyword>
<dbReference type="SUPFAM" id="SSF50249">
    <property type="entry name" value="Nucleic acid-binding proteins"/>
    <property type="match status" value="1"/>
</dbReference>
<dbReference type="CDD" id="cd04466">
    <property type="entry name" value="S1_YloQ_GTPase"/>
    <property type="match status" value="1"/>
</dbReference>
<dbReference type="Pfam" id="PF16745">
    <property type="entry name" value="RsgA_N"/>
    <property type="match status" value="1"/>
</dbReference>
<dbReference type="PROSITE" id="PS50936">
    <property type="entry name" value="ENGC_GTPASE"/>
    <property type="match status" value="1"/>
</dbReference>
<keyword evidence="1 10" id="KW-0963">Cytoplasm</keyword>
<dbReference type="EMBL" id="SOAZ01000006">
    <property type="protein sequence ID" value="TDT61634.1"/>
    <property type="molecule type" value="Genomic_DNA"/>
</dbReference>
<dbReference type="InterPro" id="IPR030378">
    <property type="entry name" value="G_CP_dom"/>
</dbReference>
<dbReference type="SUPFAM" id="SSF52540">
    <property type="entry name" value="P-loop containing nucleoside triphosphate hydrolases"/>
    <property type="match status" value="1"/>
</dbReference>
<accession>A0A4R7KSG8</accession>
<dbReference type="PANTHER" id="PTHR32120">
    <property type="entry name" value="SMALL RIBOSOMAL SUBUNIT BIOGENESIS GTPASE RSGA"/>
    <property type="match status" value="1"/>
</dbReference>
<evidence type="ECO:0000256" key="3">
    <source>
        <dbReference type="ARBA" id="ARBA00022723"/>
    </source>
</evidence>
<dbReference type="Pfam" id="PF03193">
    <property type="entry name" value="RsgA_GTPase"/>
    <property type="match status" value="1"/>
</dbReference>
<dbReference type="InterPro" id="IPR004881">
    <property type="entry name" value="Ribosome_biogen_GTPase_RsgA"/>
</dbReference>
<feature type="binding site" evidence="10">
    <location>
        <position position="259"/>
    </location>
    <ligand>
        <name>Zn(2+)</name>
        <dbReference type="ChEBI" id="CHEBI:29105"/>
    </ligand>
</feature>
<proteinExistence type="inferred from homology"/>
<feature type="binding site" evidence="10">
    <location>
        <begin position="164"/>
        <end position="172"/>
    </location>
    <ligand>
        <name>GTP</name>
        <dbReference type="ChEBI" id="CHEBI:37565"/>
    </ligand>
</feature>
<keyword evidence="3 10" id="KW-0479">Metal-binding</keyword>
<dbReference type="NCBIfam" id="TIGR00157">
    <property type="entry name" value="ribosome small subunit-dependent GTPase A"/>
    <property type="match status" value="1"/>
</dbReference>
<evidence type="ECO:0000256" key="1">
    <source>
        <dbReference type="ARBA" id="ARBA00022490"/>
    </source>
</evidence>
<organism evidence="13 14">
    <name type="scientific">Fonticella tunisiensis</name>
    <dbReference type="NCBI Taxonomy" id="1096341"/>
    <lineage>
        <taxon>Bacteria</taxon>
        <taxon>Bacillati</taxon>
        <taxon>Bacillota</taxon>
        <taxon>Clostridia</taxon>
        <taxon>Eubacteriales</taxon>
        <taxon>Clostridiaceae</taxon>
        <taxon>Fonticella</taxon>
    </lineage>
</organism>
<dbReference type="Gene3D" id="1.10.40.50">
    <property type="entry name" value="Probable gtpase engc, domain 3"/>
    <property type="match status" value="1"/>
</dbReference>